<dbReference type="Gene3D" id="3.30.1390.10">
    <property type="match status" value="1"/>
</dbReference>
<dbReference type="InterPro" id="IPR036235">
    <property type="entry name" value="Ribosomal_bL12_oligo_N_sf"/>
</dbReference>
<evidence type="ECO:0000256" key="4">
    <source>
        <dbReference type="HAMAP-Rule" id="MF_00368"/>
    </source>
</evidence>
<dbReference type="InterPro" id="IPR008932">
    <property type="entry name" value="Ribosomal_bL12_oligo"/>
</dbReference>
<reference evidence="7 8" key="1">
    <citation type="journal article" date="2016" name="Nat. Commun.">
        <title>Thousands of microbial genomes shed light on interconnected biogeochemical processes in an aquifer system.</title>
        <authorList>
            <person name="Anantharaman K."/>
            <person name="Brown C.T."/>
            <person name="Hug L.A."/>
            <person name="Sharon I."/>
            <person name="Castelle C.J."/>
            <person name="Probst A.J."/>
            <person name="Thomas B.C."/>
            <person name="Singh A."/>
            <person name="Wilkins M.J."/>
            <person name="Karaoz U."/>
            <person name="Brodie E.L."/>
            <person name="Williams K.H."/>
            <person name="Hubbard S.S."/>
            <person name="Banfield J.F."/>
        </authorList>
    </citation>
    <scope>NUCLEOTIDE SEQUENCE [LARGE SCALE GENOMIC DNA]</scope>
</reference>
<dbReference type="NCBIfam" id="TIGR00855">
    <property type="entry name" value="L12"/>
    <property type="match status" value="1"/>
</dbReference>
<dbReference type="GO" id="GO:0005737">
    <property type="term" value="C:cytoplasm"/>
    <property type="evidence" value="ECO:0007669"/>
    <property type="project" value="UniProtKB-ARBA"/>
</dbReference>
<feature type="domain" description="Large ribosomal subunit protein bL12 C-terminal" evidence="5">
    <location>
        <begin position="64"/>
        <end position="130"/>
    </location>
</feature>
<comment type="similarity">
    <text evidence="1 4">Belongs to the bacterial ribosomal protein bL12 family.</text>
</comment>
<dbReference type="Gene3D" id="1.20.5.710">
    <property type="entry name" value="Single helix bin"/>
    <property type="match status" value="1"/>
</dbReference>
<name>A0A1G2DBH4_9BACT</name>
<keyword evidence="3 4" id="KW-0687">Ribonucleoprotein</keyword>
<dbReference type="PANTHER" id="PTHR45987">
    <property type="entry name" value="39S RIBOSOMAL PROTEIN L12"/>
    <property type="match status" value="1"/>
</dbReference>
<dbReference type="GO" id="GO:1990904">
    <property type="term" value="C:ribonucleoprotein complex"/>
    <property type="evidence" value="ECO:0007669"/>
    <property type="project" value="UniProtKB-KW"/>
</dbReference>
<organism evidence="7 8">
    <name type="scientific">Candidatus Lloydbacteria bacterium RIFCSPHIGHO2_02_FULL_54_17</name>
    <dbReference type="NCBI Taxonomy" id="1798664"/>
    <lineage>
        <taxon>Bacteria</taxon>
        <taxon>Candidatus Lloydiibacteriota</taxon>
    </lineage>
</organism>
<keyword evidence="2 4" id="KW-0689">Ribosomal protein</keyword>
<evidence type="ECO:0000313" key="7">
    <source>
        <dbReference type="EMBL" id="OGZ10987.1"/>
    </source>
</evidence>
<dbReference type="EMBL" id="MHLO01000041">
    <property type="protein sequence ID" value="OGZ10987.1"/>
    <property type="molecule type" value="Genomic_DNA"/>
</dbReference>
<dbReference type="GO" id="GO:0006412">
    <property type="term" value="P:translation"/>
    <property type="evidence" value="ECO:0007669"/>
    <property type="project" value="UniProtKB-UniRule"/>
</dbReference>
<dbReference type="HAMAP" id="MF_00368">
    <property type="entry name" value="Ribosomal_bL12"/>
    <property type="match status" value="1"/>
</dbReference>
<evidence type="ECO:0000259" key="6">
    <source>
        <dbReference type="Pfam" id="PF16320"/>
    </source>
</evidence>
<evidence type="ECO:0000256" key="1">
    <source>
        <dbReference type="ARBA" id="ARBA00007197"/>
    </source>
</evidence>
<evidence type="ECO:0000313" key="8">
    <source>
        <dbReference type="Proteomes" id="UP000178636"/>
    </source>
</evidence>
<dbReference type="InterPro" id="IPR013823">
    <property type="entry name" value="Ribosomal_bL12_C"/>
</dbReference>
<dbReference type="AlphaFoldDB" id="A0A1G2DBH4"/>
<accession>A0A1G2DBH4</accession>
<dbReference type="GO" id="GO:0003735">
    <property type="term" value="F:structural constituent of ribosome"/>
    <property type="evidence" value="ECO:0007669"/>
    <property type="project" value="InterPro"/>
</dbReference>
<dbReference type="PANTHER" id="PTHR45987:SF4">
    <property type="entry name" value="LARGE RIBOSOMAL SUBUNIT PROTEIN BL12M"/>
    <property type="match status" value="1"/>
</dbReference>
<dbReference type="SUPFAM" id="SSF54736">
    <property type="entry name" value="ClpS-like"/>
    <property type="match status" value="1"/>
</dbReference>
<proteinExistence type="inferred from homology"/>
<comment type="function">
    <text evidence="4">Forms part of the ribosomal stalk which helps the ribosome interact with GTP-bound translation factors. Is thus essential for accurate translation.</text>
</comment>
<evidence type="ECO:0000259" key="5">
    <source>
        <dbReference type="Pfam" id="PF00542"/>
    </source>
</evidence>
<dbReference type="InterPro" id="IPR000206">
    <property type="entry name" value="Ribosomal_bL12"/>
</dbReference>
<gene>
    <name evidence="4" type="primary">rplL</name>
    <name evidence="7" type="ORF">A3C93_01395</name>
</gene>
<dbReference type="STRING" id="1798664.A3C93_01395"/>
<dbReference type="GO" id="GO:0005840">
    <property type="term" value="C:ribosome"/>
    <property type="evidence" value="ECO:0007669"/>
    <property type="project" value="UniProtKB-KW"/>
</dbReference>
<dbReference type="GO" id="GO:0003729">
    <property type="term" value="F:mRNA binding"/>
    <property type="evidence" value="ECO:0007669"/>
    <property type="project" value="TreeGrafter"/>
</dbReference>
<dbReference type="FunFam" id="3.30.1390.10:FF:000001">
    <property type="entry name" value="50S ribosomal protein L7/L12"/>
    <property type="match status" value="1"/>
</dbReference>
<dbReference type="Pfam" id="PF16320">
    <property type="entry name" value="Ribosomal_L12_N"/>
    <property type="match status" value="1"/>
</dbReference>
<dbReference type="SUPFAM" id="SSF48300">
    <property type="entry name" value="Ribosomal protein L7/12, oligomerisation (N-terminal) domain"/>
    <property type="match status" value="1"/>
</dbReference>
<feature type="domain" description="Large ribosomal subunit protein bL12 oligomerization" evidence="6">
    <location>
        <begin position="14"/>
        <end position="57"/>
    </location>
</feature>
<comment type="subunit">
    <text evidence="4">Homodimer. Part of the ribosomal stalk of the 50S ribosomal subunit. Forms a multimeric L10(L12)X complex, where L10 forms an elongated spine to which 2 to 4 L12 dimers bind in a sequential fashion. Binds GTP-bound translation factors.</text>
</comment>
<dbReference type="CDD" id="cd00387">
    <property type="entry name" value="Ribosomal_L7_L12"/>
    <property type="match status" value="1"/>
</dbReference>
<dbReference type="Proteomes" id="UP000178636">
    <property type="component" value="Unassembled WGS sequence"/>
</dbReference>
<evidence type="ECO:0000256" key="2">
    <source>
        <dbReference type="ARBA" id="ARBA00022980"/>
    </source>
</evidence>
<sequence length="130" mass="13684">MEENKTVEVPAKFKDIVAGVEKLTLLELHELVKLLEGKWGVSATAAVAAPAGPAAPAEEEKDSFDVELAAGGATPIQIIKIVKEVLGLGLKEAKDMVDGAPAMIKQAMKKVDAEALKKRIEDAGGKVNLK</sequence>
<comment type="caution">
    <text evidence="7">The sequence shown here is derived from an EMBL/GenBank/DDBJ whole genome shotgun (WGS) entry which is preliminary data.</text>
</comment>
<evidence type="ECO:0000256" key="3">
    <source>
        <dbReference type="ARBA" id="ARBA00023274"/>
    </source>
</evidence>
<dbReference type="InterPro" id="IPR014719">
    <property type="entry name" value="Ribosomal_bL12_C/ClpS-like"/>
</dbReference>
<protein>
    <recommendedName>
        <fullName evidence="4">Large ribosomal subunit protein bL12</fullName>
    </recommendedName>
</protein>
<dbReference type="Pfam" id="PF00542">
    <property type="entry name" value="Ribosomal_L12"/>
    <property type="match status" value="1"/>
</dbReference>